<comment type="caution">
    <text evidence="1">The sequence shown here is derived from an EMBL/GenBank/DDBJ whole genome shotgun (WGS) entry which is preliminary data.</text>
</comment>
<dbReference type="EMBL" id="JABSTU010000007">
    <property type="protein sequence ID" value="KAH8025702.1"/>
    <property type="molecule type" value="Genomic_DNA"/>
</dbReference>
<evidence type="ECO:0000313" key="2">
    <source>
        <dbReference type="Proteomes" id="UP000821866"/>
    </source>
</evidence>
<evidence type="ECO:0000313" key="1">
    <source>
        <dbReference type="EMBL" id="KAH8025702.1"/>
    </source>
</evidence>
<dbReference type="VEuPathDB" id="VectorBase:LOC119170040"/>
<protein>
    <submittedName>
        <fullName evidence="1">Uncharacterized protein</fullName>
    </submittedName>
</protein>
<dbReference type="AlphaFoldDB" id="A0A9J6DUN4"/>
<organism evidence="1 2">
    <name type="scientific">Rhipicephalus microplus</name>
    <name type="common">Cattle tick</name>
    <name type="synonym">Boophilus microplus</name>
    <dbReference type="NCBI Taxonomy" id="6941"/>
    <lineage>
        <taxon>Eukaryota</taxon>
        <taxon>Metazoa</taxon>
        <taxon>Ecdysozoa</taxon>
        <taxon>Arthropoda</taxon>
        <taxon>Chelicerata</taxon>
        <taxon>Arachnida</taxon>
        <taxon>Acari</taxon>
        <taxon>Parasitiformes</taxon>
        <taxon>Ixodida</taxon>
        <taxon>Ixodoidea</taxon>
        <taxon>Ixodidae</taxon>
        <taxon>Rhipicephalinae</taxon>
        <taxon>Rhipicephalus</taxon>
        <taxon>Boophilus</taxon>
    </lineage>
</organism>
<reference evidence="1" key="2">
    <citation type="submission" date="2021-09" db="EMBL/GenBank/DDBJ databases">
        <authorList>
            <person name="Jia N."/>
            <person name="Wang J."/>
            <person name="Shi W."/>
            <person name="Du L."/>
            <person name="Sun Y."/>
            <person name="Zhan W."/>
            <person name="Jiang J."/>
            <person name="Wang Q."/>
            <person name="Zhang B."/>
            <person name="Ji P."/>
            <person name="Sakyi L.B."/>
            <person name="Cui X."/>
            <person name="Yuan T."/>
            <person name="Jiang B."/>
            <person name="Yang W."/>
            <person name="Lam T.T.-Y."/>
            <person name="Chang Q."/>
            <person name="Ding S."/>
            <person name="Wang X."/>
            <person name="Zhu J."/>
            <person name="Ruan X."/>
            <person name="Zhao L."/>
            <person name="Wei J."/>
            <person name="Que T."/>
            <person name="Du C."/>
            <person name="Cheng J."/>
            <person name="Dai P."/>
            <person name="Han X."/>
            <person name="Huang E."/>
            <person name="Gao Y."/>
            <person name="Liu J."/>
            <person name="Shao H."/>
            <person name="Ye R."/>
            <person name="Li L."/>
            <person name="Wei W."/>
            <person name="Wang X."/>
            <person name="Wang C."/>
            <person name="Huo Q."/>
            <person name="Li W."/>
            <person name="Guo W."/>
            <person name="Chen H."/>
            <person name="Chen S."/>
            <person name="Zhou L."/>
            <person name="Zhou L."/>
            <person name="Ni X."/>
            <person name="Tian J."/>
            <person name="Zhou Y."/>
            <person name="Sheng Y."/>
            <person name="Liu T."/>
            <person name="Pan Y."/>
            <person name="Xia L."/>
            <person name="Li J."/>
            <person name="Zhao F."/>
            <person name="Cao W."/>
        </authorList>
    </citation>
    <scope>NUCLEOTIDE SEQUENCE</scope>
    <source>
        <strain evidence="1">Rmic-2018</strain>
        <tissue evidence="1">Larvae</tissue>
    </source>
</reference>
<gene>
    <name evidence="1" type="ORF">HPB51_010786</name>
</gene>
<proteinExistence type="predicted"/>
<sequence>MAALVDVQEEIAAFQDTDGFQEHCQAMLRAHFGMNVADFCAMLEAILRRRMQMLEVPPVQRELAYRTKEALATDMAAALFCHREILEWPAPILETACINKELTCHLKKDLVELSELDENI</sequence>
<name>A0A9J6DUN4_RHIMP</name>
<reference evidence="1" key="1">
    <citation type="journal article" date="2020" name="Cell">
        <title>Large-Scale Comparative Analyses of Tick Genomes Elucidate Their Genetic Diversity and Vector Capacities.</title>
        <authorList>
            <consortium name="Tick Genome and Microbiome Consortium (TIGMIC)"/>
            <person name="Jia N."/>
            <person name="Wang J."/>
            <person name="Shi W."/>
            <person name="Du L."/>
            <person name="Sun Y."/>
            <person name="Zhan W."/>
            <person name="Jiang J.F."/>
            <person name="Wang Q."/>
            <person name="Zhang B."/>
            <person name="Ji P."/>
            <person name="Bell-Sakyi L."/>
            <person name="Cui X.M."/>
            <person name="Yuan T.T."/>
            <person name="Jiang B.G."/>
            <person name="Yang W.F."/>
            <person name="Lam T.T."/>
            <person name="Chang Q.C."/>
            <person name="Ding S.J."/>
            <person name="Wang X.J."/>
            <person name="Zhu J.G."/>
            <person name="Ruan X.D."/>
            <person name="Zhao L."/>
            <person name="Wei J.T."/>
            <person name="Ye R.Z."/>
            <person name="Que T.C."/>
            <person name="Du C.H."/>
            <person name="Zhou Y.H."/>
            <person name="Cheng J.X."/>
            <person name="Dai P.F."/>
            <person name="Guo W.B."/>
            <person name="Han X.H."/>
            <person name="Huang E.J."/>
            <person name="Li L.F."/>
            <person name="Wei W."/>
            <person name="Gao Y.C."/>
            <person name="Liu J.Z."/>
            <person name="Shao H.Z."/>
            <person name="Wang X."/>
            <person name="Wang C.C."/>
            <person name="Yang T.C."/>
            <person name="Huo Q.B."/>
            <person name="Li W."/>
            <person name="Chen H.Y."/>
            <person name="Chen S.E."/>
            <person name="Zhou L.G."/>
            <person name="Ni X.B."/>
            <person name="Tian J.H."/>
            <person name="Sheng Y."/>
            <person name="Liu T."/>
            <person name="Pan Y.S."/>
            <person name="Xia L.Y."/>
            <person name="Li J."/>
            <person name="Zhao F."/>
            <person name="Cao W.C."/>
        </authorList>
    </citation>
    <scope>NUCLEOTIDE SEQUENCE</scope>
    <source>
        <strain evidence="1">Rmic-2018</strain>
    </source>
</reference>
<keyword evidence="2" id="KW-1185">Reference proteome</keyword>
<accession>A0A9J6DUN4</accession>
<dbReference type="Proteomes" id="UP000821866">
    <property type="component" value="Unassembled WGS sequence"/>
</dbReference>